<reference evidence="1" key="1">
    <citation type="submission" date="2022-03" db="EMBL/GenBank/DDBJ databases">
        <authorList>
            <person name="Lindestad O."/>
        </authorList>
    </citation>
    <scope>NUCLEOTIDE SEQUENCE</scope>
</reference>
<accession>A0A8S4QVI9</accession>
<dbReference type="AlphaFoldDB" id="A0A8S4QVI9"/>
<dbReference type="Proteomes" id="UP000838756">
    <property type="component" value="Unassembled WGS sequence"/>
</dbReference>
<organism evidence="1 2">
    <name type="scientific">Pararge aegeria aegeria</name>
    <dbReference type="NCBI Taxonomy" id="348720"/>
    <lineage>
        <taxon>Eukaryota</taxon>
        <taxon>Metazoa</taxon>
        <taxon>Ecdysozoa</taxon>
        <taxon>Arthropoda</taxon>
        <taxon>Hexapoda</taxon>
        <taxon>Insecta</taxon>
        <taxon>Pterygota</taxon>
        <taxon>Neoptera</taxon>
        <taxon>Endopterygota</taxon>
        <taxon>Lepidoptera</taxon>
        <taxon>Glossata</taxon>
        <taxon>Ditrysia</taxon>
        <taxon>Papilionoidea</taxon>
        <taxon>Nymphalidae</taxon>
        <taxon>Satyrinae</taxon>
        <taxon>Satyrini</taxon>
        <taxon>Parargina</taxon>
        <taxon>Pararge</taxon>
    </lineage>
</organism>
<dbReference type="EMBL" id="CAKXAJ010017817">
    <property type="protein sequence ID" value="CAH2217200.1"/>
    <property type="molecule type" value="Genomic_DNA"/>
</dbReference>
<comment type="caution">
    <text evidence="1">The sequence shown here is derived from an EMBL/GenBank/DDBJ whole genome shotgun (WGS) entry which is preliminary data.</text>
</comment>
<evidence type="ECO:0000313" key="1">
    <source>
        <dbReference type="EMBL" id="CAH2217200.1"/>
    </source>
</evidence>
<keyword evidence="2" id="KW-1185">Reference proteome</keyword>
<protein>
    <submittedName>
        <fullName evidence="1">Jg2781 protein</fullName>
    </submittedName>
</protein>
<sequence>MMRSKLEHACLFTLVLKVLKLYVAGNTVARRAFYILVVRIRNVDKNVSCVLMECQPHKEATVHSVSLVCGRTGTEEQDCEVPES</sequence>
<name>A0A8S4QVI9_9NEOP</name>
<proteinExistence type="predicted"/>
<evidence type="ECO:0000313" key="2">
    <source>
        <dbReference type="Proteomes" id="UP000838756"/>
    </source>
</evidence>
<gene>
    <name evidence="1" type="primary">jg2781</name>
    <name evidence="1" type="ORF">PAEG_LOCUS5116</name>
</gene>